<name>A0A7J6QRN8_PEROL</name>
<organism evidence="3 4">
    <name type="scientific">Perkinsus olseni</name>
    <name type="common">Perkinsus atlanticus</name>
    <dbReference type="NCBI Taxonomy" id="32597"/>
    <lineage>
        <taxon>Eukaryota</taxon>
        <taxon>Sar</taxon>
        <taxon>Alveolata</taxon>
        <taxon>Perkinsozoa</taxon>
        <taxon>Perkinsea</taxon>
        <taxon>Perkinsida</taxon>
        <taxon>Perkinsidae</taxon>
        <taxon>Perkinsus</taxon>
    </lineage>
</organism>
<dbReference type="EMBL" id="JABANO010031413">
    <property type="protein sequence ID" value="KAF4710276.1"/>
    <property type="molecule type" value="Genomic_DNA"/>
</dbReference>
<gene>
    <name evidence="3" type="ORF">FOZ63_012160</name>
</gene>
<keyword evidence="4" id="KW-1185">Reference proteome</keyword>
<keyword evidence="2" id="KW-0732">Signal</keyword>
<dbReference type="AlphaFoldDB" id="A0A7J6QRN8"/>
<protein>
    <submittedName>
        <fullName evidence="3">Uncharacterized protein</fullName>
    </submittedName>
</protein>
<sequence length="319" mass="35247">MSNMSIIILLLSLTSALLFGLVEAQPAGRFELKSAKYNVIFGVSEGKMSLHFGCNGQLVLVDTGYPSNGLKLLPIGDNSYTFDFSQSLSSIDSWYTQIETGCPDVRPIDGDLATISFVDDDNLSTSLEGQTHVLTRSTLTLSPKSRLYQYTDGDFELLLHVYDVYVSALVKCSSTTQETWVDLEIFEDRTSKPYLVYSVRSSSSEMLKDRINQECSIPLQVDDLSYFAVDTSRTLFTQFKGEGFALRLHAHFARLDDETPISCSITVSDDNESEGGQEHSAEAPKSSREKTLGEDSLSFSDTSIVNSEDADLQEYVGLS</sequence>
<evidence type="ECO:0000256" key="1">
    <source>
        <dbReference type="SAM" id="MobiDB-lite"/>
    </source>
</evidence>
<evidence type="ECO:0000313" key="4">
    <source>
        <dbReference type="Proteomes" id="UP000553632"/>
    </source>
</evidence>
<proteinExistence type="predicted"/>
<evidence type="ECO:0000256" key="2">
    <source>
        <dbReference type="SAM" id="SignalP"/>
    </source>
</evidence>
<evidence type="ECO:0000313" key="3">
    <source>
        <dbReference type="EMBL" id="KAF4710276.1"/>
    </source>
</evidence>
<accession>A0A7J6QRN8</accession>
<feature type="region of interest" description="Disordered" evidence="1">
    <location>
        <begin position="267"/>
        <end position="303"/>
    </location>
</feature>
<feature type="compositionally biased region" description="Basic and acidic residues" evidence="1">
    <location>
        <begin position="276"/>
        <end position="293"/>
    </location>
</feature>
<reference evidence="3 4" key="1">
    <citation type="submission" date="2020-04" db="EMBL/GenBank/DDBJ databases">
        <title>Perkinsus olseni comparative genomics.</title>
        <authorList>
            <person name="Bogema D.R."/>
        </authorList>
    </citation>
    <scope>NUCLEOTIDE SEQUENCE [LARGE SCALE GENOMIC DNA]</scope>
    <source>
        <strain evidence="3 4">ATCC PRA-207</strain>
    </source>
</reference>
<comment type="caution">
    <text evidence="3">The sequence shown here is derived from an EMBL/GenBank/DDBJ whole genome shotgun (WGS) entry which is preliminary data.</text>
</comment>
<dbReference type="Proteomes" id="UP000553632">
    <property type="component" value="Unassembled WGS sequence"/>
</dbReference>
<feature type="signal peptide" evidence="2">
    <location>
        <begin position="1"/>
        <end position="24"/>
    </location>
</feature>
<feature type="chain" id="PRO_5029746806" evidence="2">
    <location>
        <begin position="25"/>
        <end position="319"/>
    </location>
</feature>